<keyword evidence="2" id="KW-1185">Reference proteome</keyword>
<accession>A0ABS9Z8W0</accession>
<organism evidence="1 2">
    <name type="scientific">Candidatus Rhodoblastus alkanivorans</name>
    <dbReference type="NCBI Taxonomy" id="2954117"/>
    <lineage>
        <taxon>Bacteria</taxon>
        <taxon>Pseudomonadati</taxon>
        <taxon>Pseudomonadota</taxon>
        <taxon>Alphaproteobacteria</taxon>
        <taxon>Hyphomicrobiales</taxon>
        <taxon>Rhodoblastaceae</taxon>
        <taxon>Rhodoblastus</taxon>
    </lineage>
</organism>
<comment type="caution">
    <text evidence="1">The sequence shown here is derived from an EMBL/GenBank/DDBJ whole genome shotgun (WGS) entry which is preliminary data.</text>
</comment>
<proteinExistence type="predicted"/>
<name>A0ABS9Z8W0_9HYPH</name>
<evidence type="ECO:0000313" key="2">
    <source>
        <dbReference type="Proteomes" id="UP001139104"/>
    </source>
</evidence>
<dbReference type="Proteomes" id="UP001139104">
    <property type="component" value="Unassembled WGS sequence"/>
</dbReference>
<gene>
    <name evidence="1" type="ORF">K2U94_14880</name>
</gene>
<dbReference type="InterPro" id="IPR027396">
    <property type="entry name" value="DsrEFH-like"/>
</dbReference>
<dbReference type="Gene3D" id="3.40.1260.10">
    <property type="entry name" value="DsrEFH-like"/>
    <property type="match status" value="1"/>
</dbReference>
<evidence type="ECO:0000313" key="1">
    <source>
        <dbReference type="EMBL" id="MCI4684027.1"/>
    </source>
</evidence>
<dbReference type="EMBL" id="JAIVFP010000001">
    <property type="protein sequence ID" value="MCI4684027.1"/>
    <property type="molecule type" value="Genomic_DNA"/>
</dbReference>
<sequence length="260" mass="28149">MTDAVLGRRDAILAMGLGLTAALAADGSAKAAESMVLPAGSSTLADLVAKLEKAPRRRDFKSVPMILTDKNYWDHEALADVLSYRGSPRQAWDNTDIASPWLNGMRNALNAQVFGFKHANFLVVSATHGTAHFALLDQAMWDKYQLAKLIKDKFEKNTFIAEQPGAKADPKDFENAEGVFSGHNVSIPALMRRGVVFLACHNTMWEVSEKLMKAGINPDKLSHDAMAAELTNHIIPGCVLTPGIVGTLPELAAAGYSYVK</sequence>
<dbReference type="RefSeq" id="WP_243067942.1">
    <property type="nucleotide sequence ID" value="NZ_JAIVFK010000063.1"/>
</dbReference>
<reference evidence="1" key="1">
    <citation type="journal article" date="2022" name="ISME J.">
        <title>Identification of active gaseous-alkane degraders at natural gas seeps.</title>
        <authorList>
            <person name="Farhan Ul Haque M."/>
            <person name="Hernandez M."/>
            <person name="Crombie A.T."/>
            <person name="Murrell J.C."/>
        </authorList>
    </citation>
    <scope>NUCLEOTIDE SEQUENCE</scope>
    <source>
        <strain evidence="1">PC2</strain>
    </source>
</reference>
<protein>
    <submittedName>
        <fullName evidence="1">Transcriptional initiation protein Tat</fullName>
    </submittedName>
</protein>